<feature type="domain" description="Bifunctional inhibitor/plant lipid transfer protein/seed storage helical" evidence="1">
    <location>
        <begin position="28"/>
        <end position="100"/>
    </location>
</feature>
<reference evidence="2" key="1">
    <citation type="submission" date="2019-10" db="EMBL/GenBank/DDBJ databases">
        <authorList>
            <person name="Zhang R."/>
            <person name="Pan Y."/>
            <person name="Wang J."/>
            <person name="Ma R."/>
            <person name="Yu S."/>
        </authorList>
    </citation>
    <scope>NUCLEOTIDE SEQUENCE</scope>
    <source>
        <strain evidence="2">LA-IB0</strain>
        <tissue evidence="2">Leaf</tissue>
    </source>
</reference>
<dbReference type="SUPFAM" id="SSF47699">
    <property type="entry name" value="Bifunctional inhibitor/lipid-transfer protein/seed storage 2S albumin"/>
    <property type="match status" value="1"/>
</dbReference>
<dbReference type="Gene3D" id="1.10.110.10">
    <property type="entry name" value="Plant lipid-transfer and hydrophobic proteins"/>
    <property type="match status" value="1"/>
</dbReference>
<dbReference type="Proteomes" id="UP000826271">
    <property type="component" value="Unassembled WGS sequence"/>
</dbReference>
<proteinExistence type="predicted"/>
<accession>A0AAV6XLV3</accession>
<protein>
    <recommendedName>
        <fullName evidence="1">Bifunctional inhibitor/plant lipid transfer protein/seed storage helical domain-containing protein</fullName>
    </recommendedName>
</protein>
<dbReference type="PANTHER" id="PTHR33122:SF63">
    <property type="entry name" value="BIFUNCTIONAL INHIBITOR_PLANT LIPID TRANSFER PROTEIN_SEED STORAGE HELICAL DOMAIN-CONTAINING PROTEIN"/>
    <property type="match status" value="1"/>
</dbReference>
<dbReference type="InterPro" id="IPR036312">
    <property type="entry name" value="Bifun_inhib/LTP/seed_sf"/>
</dbReference>
<dbReference type="InterPro" id="IPR016140">
    <property type="entry name" value="Bifunc_inhib/LTP/seed_store"/>
</dbReference>
<organism evidence="2 3">
    <name type="scientific">Buddleja alternifolia</name>
    <dbReference type="NCBI Taxonomy" id="168488"/>
    <lineage>
        <taxon>Eukaryota</taxon>
        <taxon>Viridiplantae</taxon>
        <taxon>Streptophyta</taxon>
        <taxon>Embryophyta</taxon>
        <taxon>Tracheophyta</taxon>
        <taxon>Spermatophyta</taxon>
        <taxon>Magnoliopsida</taxon>
        <taxon>eudicotyledons</taxon>
        <taxon>Gunneridae</taxon>
        <taxon>Pentapetalae</taxon>
        <taxon>asterids</taxon>
        <taxon>lamiids</taxon>
        <taxon>Lamiales</taxon>
        <taxon>Scrophulariaceae</taxon>
        <taxon>Buddlejeae</taxon>
        <taxon>Buddleja</taxon>
    </lineage>
</organism>
<evidence type="ECO:0000259" key="1">
    <source>
        <dbReference type="SMART" id="SM00499"/>
    </source>
</evidence>
<dbReference type="Pfam" id="PF14368">
    <property type="entry name" value="LTP_2"/>
    <property type="match status" value="1"/>
</dbReference>
<name>A0AAV6XLV3_9LAMI</name>
<dbReference type="AlphaFoldDB" id="A0AAV6XLV3"/>
<dbReference type="CDD" id="cd04660">
    <property type="entry name" value="nsLTP_like"/>
    <property type="match status" value="1"/>
</dbReference>
<dbReference type="InterPro" id="IPR044741">
    <property type="entry name" value="NsLTP-like"/>
</dbReference>
<dbReference type="PANTHER" id="PTHR33122">
    <property type="entry name" value="LIPID BINDING PROTEIN-RELATED"/>
    <property type="match status" value="1"/>
</dbReference>
<sequence length="100" mass="10460">MESYHKIATIFTLFCVVVGVTINAQIICNMSIDGIMACKPSASPPTPPPPSAACCSALSQANISCLCSYKNSNVLPSFGIDPNLAMQLPGKCNLPQPAKC</sequence>
<dbReference type="EMBL" id="WHWC01000007">
    <property type="protein sequence ID" value="KAG8380123.1"/>
    <property type="molecule type" value="Genomic_DNA"/>
</dbReference>
<dbReference type="GO" id="GO:0005504">
    <property type="term" value="F:fatty acid binding"/>
    <property type="evidence" value="ECO:0007669"/>
    <property type="project" value="InterPro"/>
</dbReference>
<dbReference type="GO" id="GO:0009627">
    <property type="term" value="P:systemic acquired resistance"/>
    <property type="evidence" value="ECO:0007669"/>
    <property type="project" value="InterPro"/>
</dbReference>
<keyword evidence="3" id="KW-1185">Reference proteome</keyword>
<comment type="caution">
    <text evidence="2">The sequence shown here is derived from an EMBL/GenBank/DDBJ whole genome shotgun (WGS) entry which is preliminary data.</text>
</comment>
<dbReference type="SMART" id="SM00499">
    <property type="entry name" value="AAI"/>
    <property type="match status" value="1"/>
</dbReference>
<evidence type="ECO:0000313" key="2">
    <source>
        <dbReference type="EMBL" id="KAG8380123.1"/>
    </source>
</evidence>
<dbReference type="InterPro" id="IPR039265">
    <property type="entry name" value="DIR1-like"/>
</dbReference>
<gene>
    <name evidence="2" type="ORF">BUALT_Bualt07G0160900</name>
</gene>
<evidence type="ECO:0000313" key="3">
    <source>
        <dbReference type="Proteomes" id="UP000826271"/>
    </source>
</evidence>